<reference evidence="2" key="1">
    <citation type="submission" date="2022-09" db="EMBL/GenBank/DDBJ databases">
        <title>Taxonomy of Curtobacterium flaccumfaciens.</title>
        <authorList>
            <person name="Osdaghi E."/>
            <person name="Taghavi S.M."/>
            <person name="Hamidizade M."/>
            <person name="Abachi H."/>
            <person name="Fazliarab A."/>
            <person name="Baeyen S."/>
            <person name="Portier P."/>
            <person name="Van Vaerenbergh J."/>
            <person name="Jacques M.-A."/>
        </authorList>
    </citation>
    <scope>NUCLEOTIDE SEQUENCE</scope>
    <source>
        <strain evidence="2">AGQB46</strain>
    </source>
</reference>
<evidence type="ECO:0000256" key="1">
    <source>
        <dbReference type="SAM" id="MobiDB-lite"/>
    </source>
</evidence>
<protein>
    <submittedName>
        <fullName evidence="2">SDR family NAD(P)-dependent oxidoreductase</fullName>
    </submittedName>
</protein>
<dbReference type="SUPFAM" id="SSF51735">
    <property type="entry name" value="NAD(P)-binding Rossmann-fold domains"/>
    <property type="match status" value="1"/>
</dbReference>
<dbReference type="Gene3D" id="3.40.50.720">
    <property type="entry name" value="NAD(P)-binding Rossmann-like Domain"/>
    <property type="match status" value="1"/>
</dbReference>
<gene>
    <name evidence="2" type="ORF">OE229_03445</name>
</gene>
<dbReference type="Pfam" id="PF00106">
    <property type="entry name" value="adh_short"/>
    <property type="match status" value="1"/>
</dbReference>
<accession>A0A9Q9T3V8</accession>
<dbReference type="KEGG" id="cpoi:OE229_03445"/>
<evidence type="ECO:0000313" key="3">
    <source>
        <dbReference type="Proteomes" id="UP001062223"/>
    </source>
</evidence>
<organism evidence="2 3">
    <name type="scientific">Curtobacterium poinsettiae</name>
    <dbReference type="NCBI Taxonomy" id="159612"/>
    <lineage>
        <taxon>Bacteria</taxon>
        <taxon>Bacillati</taxon>
        <taxon>Actinomycetota</taxon>
        <taxon>Actinomycetes</taxon>
        <taxon>Micrococcales</taxon>
        <taxon>Microbacteriaceae</taxon>
        <taxon>Curtobacterium</taxon>
    </lineage>
</organism>
<dbReference type="Proteomes" id="UP001062223">
    <property type="component" value="Chromosome"/>
</dbReference>
<feature type="compositionally biased region" description="Polar residues" evidence="1">
    <location>
        <begin position="71"/>
        <end position="83"/>
    </location>
</feature>
<sequence length="83" mass="8307">MTRVAVVTGGSAGLGRATVRELAARGWDVAVLARGQEGVDAAAAEVEAAGRRGWPSPSTCPTVRPSRPLPTGSSGSSDRSTCG</sequence>
<dbReference type="RefSeq" id="WP_263345015.1">
    <property type="nucleotide sequence ID" value="NZ_CP106879.1"/>
</dbReference>
<proteinExistence type="predicted"/>
<feature type="region of interest" description="Disordered" evidence="1">
    <location>
        <begin position="49"/>
        <end position="83"/>
    </location>
</feature>
<dbReference type="EMBL" id="CP106879">
    <property type="protein sequence ID" value="UYC81533.1"/>
    <property type="molecule type" value="Genomic_DNA"/>
</dbReference>
<dbReference type="AlphaFoldDB" id="A0A9Q9T3V8"/>
<name>A0A9Q9T3V8_9MICO</name>
<dbReference type="InterPro" id="IPR002347">
    <property type="entry name" value="SDR_fam"/>
</dbReference>
<evidence type="ECO:0000313" key="2">
    <source>
        <dbReference type="EMBL" id="UYC81533.1"/>
    </source>
</evidence>
<dbReference type="InterPro" id="IPR036291">
    <property type="entry name" value="NAD(P)-bd_dom_sf"/>
</dbReference>